<dbReference type="InterPro" id="IPR032466">
    <property type="entry name" value="Metal_Hydrolase"/>
</dbReference>
<dbReference type="SUPFAM" id="SSF51556">
    <property type="entry name" value="Metallo-dependent hydrolases"/>
    <property type="match status" value="1"/>
</dbReference>
<sequence>MNTYLIKNATIINEGKQFVSDVYIKNQRIEKIGTSLNIPGVKEINAEGKYLFPGFIDDQVHFREPGLTHKAEIYTEAKAAVAGGITSFMEMPNTVPNTLTQELLADKYAIAAQRSLANYSFFMGASNDNLEEVLKTDVKNVCGIKVFMGSSTGNMLVDNEKTLEGIFKNAPTLVATHCEDEATIQKNLQIFKEKYGENLTPEMHPLIRSEEACYISSSFAVDLAKKHGTRLHILHISTGKETFLFQNDIPLKDKKITAEACIHHLWFSDEDYKTKGNFIKWNPAVKTASDRDQLLKAVLDNHIDVIATDHAPHTLEEKLQTYAKAPSGGPLVQHAFNALFELYHQGKISLEKIAEKTAHNLAICFQIKDRGFIREGYFADLVLVDLNSAYEVNKSNILSKCGWSPFEGQTFHSQITHTFVSGHLAYENGTFNENKLGERLSFER</sequence>
<dbReference type="GO" id="GO:0004038">
    <property type="term" value="F:allantoinase activity"/>
    <property type="evidence" value="ECO:0007669"/>
    <property type="project" value="TreeGrafter"/>
</dbReference>
<reference evidence="7 8" key="1">
    <citation type="submission" date="2019-04" db="EMBL/GenBank/DDBJ databases">
        <title>Pedobacter sp. AR-3-17 sp. nov., isolated from Arctic soil.</title>
        <authorList>
            <person name="Dahal R.H."/>
            <person name="Kim D.-U."/>
        </authorList>
    </citation>
    <scope>NUCLEOTIDE SEQUENCE [LARGE SCALE GENOMIC DNA]</scope>
    <source>
        <strain evidence="7 8">AR-3-17</strain>
    </source>
</reference>
<dbReference type="PROSITE" id="PS00483">
    <property type="entry name" value="DIHYDROOROTASE_2"/>
    <property type="match status" value="1"/>
</dbReference>
<dbReference type="Proteomes" id="UP000308181">
    <property type="component" value="Unassembled WGS sequence"/>
</dbReference>
<dbReference type="GO" id="GO:0005737">
    <property type="term" value="C:cytoplasm"/>
    <property type="evidence" value="ECO:0007669"/>
    <property type="project" value="TreeGrafter"/>
</dbReference>
<dbReference type="GO" id="GO:0046872">
    <property type="term" value="F:metal ion binding"/>
    <property type="evidence" value="ECO:0007669"/>
    <property type="project" value="UniProtKB-KW"/>
</dbReference>
<dbReference type="Pfam" id="PF01979">
    <property type="entry name" value="Amidohydro_1"/>
    <property type="match status" value="1"/>
</dbReference>
<evidence type="ECO:0000313" key="8">
    <source>
        <dbReference type="Proteomes" id="UP000308181"/>
    </source>
</evidence>
<keyword evidence="8" id="KW-1185">Reference proteome</keyword>
<dbReference type="EMBL" id="SWBP01000008">
    <property type="protein sequence ID" value="TKB95521.1"/>
    <property type="molecule type" value="Genomic_DNA"/>
</dbReference>
<comment type="function">
    <text evidence="2">Catalyzes the reversible cyclization of carbamoyl aspartate to dihydroorotate.</text>
</comment>
<dbReference type="PANTHER" id="PTHR43668">
    <property type="entry name" value="ALLANTOINASE"/>
    <property type="match status" value="1"/>
</dbReference>
<dbReference type="GO" id="GO:0004151">
    <property type="term" value="F:dihydroorotase activity"/>
    <property type="evidence" value="ECO:0007669"/>
    <property type="project" value="UniProtKB-EC"/>
</dbReference>
<dbReference type="GO" id="GO:0006145">
    <property type="term" value="P:purine nucleobase catabolic process"/>
    <property type="evidence" value="ECO:0007669"/>
    <property type="project" value="TreeGrafter"/>
</dbReference>
<evidence type="ECO:0000256" key="3">
    <source>
        <dbReference type="ARBA" id="ARBA00010286"/>
    </source>
</evidence>
<feature type="domain" description="Amidohydrolase-related" evidence="6">
    <location>
        <begin position="50"/>
        <end position="424"/>
    </location>
</feature>
<accession>A0A4U1BYM9</accession>
<evidence type="ECO:0000313" key="7">
    <source>
        <dbReference type="EMBL" id="TKB95521.1"/>
    </source>
</evidence>
<evidence type="ECO:0000256" key="5">
    <source>
        <dbReference type="ARBA" id="ARBA00022801"/>
    </source>
</evidence>
<keyword evidence="4" id="KW-0479">Metal-binding</keyword>
<dbReference type="InterPro" id="IPR050138">
    <property type="entry name" value="DHOase/Allantoinase_Hydrolase"/>
</dbReference>
<dbReference type="InterPro" id="IPR006680">
    <property type="entry name" value="Amidohydro-rel"/>
</dbReference>
<evidence type="ECO:0000256" key="4">
    <source>
        <dbReference type="ARBA" id="ARBA00022723"/>
    </source>
</evidence>
<dbReference type="OrthoDB" id="9765462at2"/>
<comment type="cofactor">
    <cofactor evidence="1">
        <name>Zn(2+)</name>
        <dbReference type="ChEBI" id="CHEBI:29105"/>
    </cofactor>
</comment>
<dbReference type="RefSeq" id="WP_136827567.1">
    <property type="nucleotide sequence ID" value="NZ_SWBP01000008.1"/>
</dbReference>
<dbReference type="InterPro" id="IPR011059">
    <property type="entry name" value="Metal-dep_hydrolase_composite"/>
</dbReference>
<name>A0A4U1BYM9_9SPHI</name>
<gene>
    <name evidence="7" type="ORF">FA046_16095</name>
</gene>
<dbReference type="AlphaFoldDB" id="A0A4U1BYM9"/>
<dbReference type="EC" id="3.5.2.3" evidence="7"/>
<proteinExistence type="inferred from homology"/>
<dbReference type="Gene3D" id="3.20.20.140">
    <property type="entry name" value="Metal-dependent hydrolases"/>
    <property type="match status" value="1"/>
</dbReference>
<protein>
    <submittedName>
        <fullName evidence="7">Dihydroorotase</fullName>
        <ecNumber evidence="7">3.5.2.3</ecNumber>
    </submittedName>
</protein>
<comment type="caution">
    <text evidence="7">The sequence shown here is derived from an EMBL/GenBank/DDBJ whole genome shotgun (WGS) entry which is preliminary data.</text>
</comment>
<evidence type="ECO:0000256" key="1">
    <source>
        <dbReference type="ARBA" id="ARBA00001947"/>
    </source>
</evidence>
<dbReference type="CDD" id="cd01318">
    <property type="entry name" value="DHOase_IIb"/>
    <property type="match status" value="1"/>
</dbReference>
<organism evidence="7 8">
    <name type="scientific">Pedobacter cryophilus</name>
    <dbReference type="NCBI Taxonomy" id="2571271"/>
    <lineage>
        <taxon>Bacteria</taxon>
        <taxon>Pseudomonadati</taxon>
        <taxon>Bacteroidota</taxon>
        <taxon>Sphingobacteriia</taxon>
        <taxon>Sphingobacteriales</taxon>
        <taxon>Sphingobacteriaceae</taxon>
        <taxon>Pedobacter</taxon>
    </lineage>
</organism>
<dbReference type="Gene3D" id="2.30.40.10">
    <property type="entry name" value="Urease, subunit C, domain 1"/>
    <property type="match status" value="1"/>
</dbReference>
<dbReference type="PANTHER" id="PTHR43668:SF4">
    <property type="entry name" value="ALLANTOINASE"/>
    <property type="match status" value="1"/>
</dbReference>
<evidence type="ECO:0000259" key="6">
    <source>
        <dbReference type="Pfam" id="PF01979"/>
    </source>
</evidence>
<evidence type="ECO:0000256" key="2">
    <source>
        <dbReference type="ARBA" id="ARBA00002368"/>
    </source>
</evidence>
<dbReference type="SUPFAM" id="SSF51338">
    <property type="entry name" value="Composite domain of metallo-dependent hydrolases"/>
    <property type="match status" value="1"/>
</dbReference>
<keyword evidence="5 7" id="KW-0378">Hydrolase</keyword>
<dbReference type="InterPro" id="IPR002195">
    <property type="entry name" value="Dihydroorotase_CS"/>
</dbReference>
<comment type="similarity">
    <text evidence="3">Belongs to the metallo-dependent hydrolases superfamily. DHOase family. Class I DHOase subfamily.</text>
</comment>
<dbReference type="NCBIfam" id="NF006688">
    <property type="entry name" value="PRK09236.1"/>
    <property type="match status" value="1"/>
</dbReference>